<keyword evidence="1" id="KW-0732">Signal</keyword>
<dbReference type="RefSeq" id="WP_284054465.1">
    <property type="nucleotide sequence ID" value="NZ_JAGRQC010000003.1"/>
</dbReference>
<evidence type="ECO:0000313" key="2">
    <source>
        <dbReference type="EMBL" id="MBR0553226.1"/>
    </source>
</evidence>
<reference evidence="2" key="1">
    <citation type="submission" date="2021-04" db="EMBL/GenBank/DDBJ databases">
        <title>Ouciella asimina sp. nov., isolated from the surface seawater in the hydrothermal field of Okinawa Trough.</title>
        <authorList>
            <person name="Shuang W."/>
        </authorList>
    </citation>
    <scope>NUCLEOTIDE SEQUENCE</scope>
    <source>
        <strain evidence="2">LXI357</strain>
    </source>
</reference>
<evidence type="ECO:0000256" key="1">
    <source>
        <dbReference type="SAM" id="SignalP"/>
    </source>
</evidence>
<organism evidence="2 3">
    <name type="scientific">Stakelama marina</name>
    <dbReference type="NCBI Taxonomy" id="2826939"/>
    <lineage>
        <taxon>Bacteria</taxon>
        <taxon>Pseudomonadati</taxon>
        <taxon>Pseudomonadota</taxon>
        <taxon>Alphaproteobacteria</taxon>
        <taxon>Sphingomonadales</taxon>
        <taxon>Sphingomonadaceae</taxon>
        <taxon>Stakelama</taxon>
    </lineage>
</organism>
<protein>
    <recommendedName>
        <fullName evidence="4">Mlr4354 like protein</fullName>
    </recommendedName>
</protein>
<proteinExistence type="predicted"/>
<comment type="caution">
    <text evidence="2">The sequence shown here is derived from an EMBL/GenBank/DDBJ whole genome shotgun (WGS) entry which is preliminary data.</text>
</comment>
<accession>A0A8T4IM37</accession>
<dbReference type="EMBL" id="JAGRQC010000003">
    <property type="protein sequence ID" value="MBR0553226.1"/>
    <property type="molecule type" value="Genomic_DNA"/>
</dbReference>
<evidence type="ECO:0000313" key="3">
    <source>
        <dbReference type="Proteomes" id="UP000676996"/>
    </source>
</evidence>
<feature type="signal peptide" evidence="1">
    <location>
        <begin position="1"/>
        <end position="20"/>
    </location>
</feature>
<gene>
    <name evidence="2" type="ORF">J7S20_11980</name>
</gene>
<dbReference type="AlphaFoldDB" id="A0A8T4IM37"/>
<evidence type="ECO:0008006" key="4">
    <source>
        <dbReference type="Google" id="ProtNLM"/>
    </source>
</evidence>
<dbReference type="Proteomes" id="UP000676996">
    <property type="component" value="Unassembled WGS sequence"/>
</dbReference>
<feature type="chain" id="PRO_5035899568" description="Mlr4354 like protein" evidence="1">
    <location>
        <begin position="21"/>
        <end position="166"/>
    </location>
</feature>
<sequence>MTRRLLLAALSVAVAGPATAADSLGIFESWGAFRDDSPRHCYAIAQPVRPISARRAGAFASIATWPGQGIRDQINVHLSRNRNPDAKVTLSVGERRFELIAGDRDAWAPDAETDRAIVGAMRSGRSMSVESVSRSGRPFADIYLLKGAATAIDAAAVGCLARAPGR</sequence>
<name>A0A8T4IM37_9SPHN</name>
<keyword evidence="3" id="KW-1185">Reference proteome</keyword>